<organism evidence="1 2">
    <name type="scientific">Marinobacter psychrophilus</name>
    <dbReference type="NCBI Taxonomy" id="330734"/>
    <lineage>
        <taxon>Bacteria</taxon>
        <taxon>Pseudomonadati</taxon>
        <taxon>Pseudomonadota</taxon>
        <taxon>Gammaproteobacteria</taxon>
        <taxon>Pseudomonadales</taxon>
        <taxon>Marinobacteraceae</taxon>
        <taxon>Marinobacter</taxon>
    </lineage>
</organism>
<keyword evidence="2" id="KW-1185">Reference proteome</keyword>
<dbReference type="EMBL" id="CP011494">
    <property type="protein sequence ID" value="AKO51593.1"/>
    <property type="molecule type" value="Genomic_DNA"/>
</dbReference>
<keyword evidence="1" id="KW-0808">Transferase</keyword>
<dbReference type="InterPro" id="IPR029044">
    <property type="entry name" value="Nucleotide-diphossugar_trans"/>
</dbReference>
<reference evidence="1 2" key="1">
    <citation type="submission" date="2015-05" db="EMBL/GenBank/DDBJ databases">
        <title>Complete genome of Marinobacter psychrophilus strain 20041T isolated from sea-ice of the Canadian Basin.</title>
        <authorList>
            <person name="Song L."/>
            <person name="Ren L."/>
            <person name="Yu Y."/>
            <person name="Wang X."/>
        </authorList>
    </citation>
    <scope>NUCLEOTIDE SEQUENCE [LARGE SCALE GENOMIC DNA]</scope>
    <source>
        <strain evidence="1 2">20041</strain>
    </source>
</reference>
<dbReference type="PANTHER" id="PTHR21485">
    <property type="entry name" value="HAD SUPERFAMILY MEMBERS CMAS AND KDSC"/>
    <property type="match status" value="1"/>
</dbReference>
<dbReference type="CDD" id="cd02513">
    <property type="entry name" value="CMP-NeuAc_Synthase"/>
    <property type="match status" value="1"/>
</dbReference>
<dbReference type="Gene3D" id="3.90.550.10">
    <property type="entry name" value="Spore Coat Polysaccharide Biosynthesis Protein SpsA, Chain A"/>
    <property type="match status" value="1"/>
</dbReference>
<dbReference type="AlphaFoldDB" id="A0A0H4I185"/>
<dbReference type="STRING" id="330734.ABA45_03450"/>
<sequence length="228" mass="25843">MTITCFLPCRKGSERVPRKNIRPIASKPFGLLEIKLEQLLSTTMIDRIILSTNDEEIMDFAASLGNPRLDVRLRDESLASSITSTDELIEYVSSLIDDGHVIWTHVTSPFLDADVYDELLKTYLRELDNGYDSLMTVTELQGFIWDDAGPVNYDRGVEKWPRTQTLTPLYEVNSGAFVASASVYSERKDRIGGNPFKYKLDKVRGFDIDWEEDFQIAEALMCAGVSRV</sequence>
<evidence type="ECO:0000313" key="2">
    <source>
        <dbReference type="Proteomes" id="UP000036406"/>
    </source>
</evidence>
<dbReference type="PATRIC" id="fig|330734.3.peg.749"/>
<gene>
    <name evidence="1" type="ORF">ABA45_03450</name>
</gene>
<dbReference type="SUPFAM" id="SSF53448">
    <property type="entry name" value="Nucleotide-diphospho-sugar transferases"/>
    <property type="match status" value="1"/>
</dbReference>
<protein>
    <submittedName>
        <fullName evidence="1">Acylneuraminate cytidylyltransferase</fullName>
    </submittedName>
</protein>
<evidence type="ECO:0000313" key="1">
    <source>
        <dbReference type="EMBL" id="AKO51593.1"/>
    </source>
</evidence>
<dbReference type="InterPro" id="IPR003329">
    <property type="entry name" value="Cytidylyl_trans"/>
</dbReference>
<dbReference type="PANTHER" id="PTHR21485:SF6">
    <property type="entry name" value="N-ACYLNEURAMINATE CYTIDYLYLTRANSFERASE-RELATED"/>
    <property type="match status" value="1"/>
</dbReference>
<dbReference type="InterPro" id="IPR050793">
    <property type="entry name" value="CMP-NeuNAc_synthase"/>
</dbReference>
<dbReference type="GO" id="GO:0008781">
    <property type="term" value="F:N-acylneuraminate cytidylyltransferase activity"/>
    <property type="evidence" value="ECO:0007669"/>
    <property type="project" value="TreeGrafter"/>
</dbReference>
<dbReference type="KEGG" id="mpq:ABA45_03450"/>
<dbReference type="Pfam" id="PF02348">
    <property type="entry name" value="CTP_transf_3"/>
    <property type="match status" value="1"/>
</dbReference>
<dbReference type="Proteomes" id="UP000036406">
    <property type="component" value="Chromosome"/>
</dbReference>
<proteinExistence type="predicted"/>
<keyword evidence="1" id="KW-0548">Nucleotidyltransferase</keyword>
<dbReference type="RefSeq" id="WP_048384334.1">
    <property type="nucleotide sequence ID" value="NZ_CP011494.1"/>
</dbReference>
<name>A0A0H4I185_9GAMM</name>
<accession>A0A0H4I185</accession>